<name>A0A923TDS0_9BACT</name>
<feature type="domain" description="WYL" evidence="1">
    <location>
        <begin position="117"/>
        <end position="182"/>
    </location>
</feature>
<dbReference type="PROSITE" id="PS52050">
    <property type="entry name" value="WYL"/>
    <property type="match status" value="1"/>
</dbReference>
<evidence type="ECO:0000259" key="1">
    <source>
        <dbReference type="Pfam" id="PF13280"/>
    </source>
</evidence>
<dbReference type="AlphaFoldDB" id="A0A923TDS0"/>
<accession>A0A923TDS0</accession>
<evidence type="ECO:0000313" key="2">
    <source>
        <dbReference type="EMBL" id="MBC6995157.1"/>
    </source>
</evidence>
<proteinExistence type="predicted"/>
<dbReference type="RefSeq" id="WP_187467204.1">
    <property type="nucleotide sequence ID" value="NZ_JACSIT010000118.1"/>
</dbReference>
<protein>
    <submittedName>
        <fullName evidence="2">WYL domain-containing protein</fullName>
    </submittedName>
</protein>
<organism evidence="2 3">
    <name type="scientific">Neolewinella lacunae</name>
    <dbReference type="NCBI Taxonomy" id="1517758"/>
    <lineage>
        <taxon>Bacteria</taxon>
        <taxon>Pseudomonadati</taxon>
        <taxon>Bacteroidota</taxon>
        <taxon>Saprospiria</taxon>
        <taxon>Saprospirales</taxon>
        <taxon>Lewinellaceae</taxon>
        <taxon>Neolewinella</taxon>
    </lineage>
</organism>
<sequence>MLKLLAAPKRLTSKQLGAFVGLEDRSSVRDHLNHIRAAGIQVEHDNHNRYYVLPTTGFKELGYLSPLNEADKARIRDALGKLPTAEAMQLANKIDSLLDFQSLGLEALRRPELEKINCLEEAIREKRRVLLVNYRSRSSNNERDRKVEVFGLEPENGMIRAYDTEKLRTAHFMLSRMDRVTVLNEPWMYESQHSHHPSDAFSIVDKRTVLVDLTLKVSAYNDLIERNPHARLCVRKGMEENTYQFSGRVNHKYIGLRQFIMANWEDVTIHSPDGLRDLIVADAKDLLARYSSAE</sequence>
<evidence type="ECO:0000313" key="3">
    <source>
        <dbReference type="Proteomes" id="UP000650081"/>
    </source>
</evidence>
<reference evidence="2" key="1">
    <citation type="submission" date="2020-08" db="EMBL/GenBank/DDBJ databases">
        <title>Lewinella bacteria from marine environments.</title>
        <authorList>
            <person name="Zhong Y."/>
        </authorList>
    </citation>
    <scope>NUCLEOTIDE SEQUENCE</scope>
    <source>
        <strain evidence="2">KCTC 42187</strain>
    </source>
</reference>
<keyword evidence="3" id="KW-1185">Reference proteome</keyword>
<dbReference type="InterPro" id="IPR026881">
    <property type="entry name" value="WYL_dom"/>
</dbReference>
<dbReference type="Proteomes" id="UP000650081">
    <property type="component" value="Unassembled WGS sequence"/>
</dbReference>
<gene>
    <name evidence="2" type="ORF">H9S92_13335</name>
</gene>
<dbReference type="Pfam" id="PF13280">
    <property type="entry name" value="WYL"/>
    <property type="match status" value="1"/>
</dbReference>
<comment type="caution">
    <text evidence="2">The sequence shown here is derived from an EMBL/GenBank/DDBJ whole genome shotgun (WGS) entry which is preliminary data.</text>
</comment>
<dbReference type="EMBL" id="JACSIT010000118">
    <property type="protein sequence ID" value="MBC6995157.1"/>
    <property type="molecule type" value="Genomic_DNA"/>
</dbReference>